<sequence>MNDVQLENGFTRIANEILDNIAKLKLSSTQHSIIYVIWRYTYGFNRKEHIISLSFLAKAIDTDKRNIQRELKRLENRQIIRQTLNGQQRIIAFNKNYNQWDKFNGEITNGELTNGEITNSTDGEITNSTDGEITNQERKKENIKENSTSNLINDLFEELWKLYPNKKGKSTVSKKSKQVIYKIGIDKMTTAINNYKQDLQANTWKQAMNGSTFFNSRYEDYFEINHVSEELETTSIYPEL</sequence>
<feature type="domain" description="Bacteriophage lambda Replication protein O N-terminal" evidence="2">
    <location>
        <begin position="4"/>
        <end position="100"/>
    </location>
</feature>
<accession>A0ABS4GDR7</accession>
<dbReference type="EMBL" id="JAGGKS010000004">
    <property type="protein sequence ID" value="MBP1925851.1"/>
    <property type="molecule type" value="Genomic_DNA"/>
</dbReference>
<proteinExistence type="predicted"/>
<dbReference type="Pfam" id="PF04492">
    <property type="entry name" value="Phage_rep_O"/>
    <property type="match status" value="1"/>
</dbReference>
<dbReference type="NCBIfam" id="TIGR01610">
    <property type="entry name" value="phage_O_Nterm"/>
    <property type="match status" value="1"/>
</dbReference>
<reference evidence="3 4" key="1">
    <citation type="submission" date="2021-03" db="EMBL/GenBank/DDBJ databases">
        <title>Genomic Encyclopedia of Type Strains, Phase IV (KMG-IV): sequencing the most valuable type-strain genomes for metagenomic binning, comparative biology and taxonomic classification.</title>
        <authorList>
            <person name="Goeker M."/>
        </authorList>
    </citation>
    <scope>NUCLEOTIDE SEQUENCE [LARGE SCALE GENOMIC DNA]</scope>
    <source>
        <strain evidence="3 4">DSM 24004</strain>
    </source>
</reference>
<dbReference type="SUPFAM" id="SSF46785">
    <property type="entry name" value="Winged helix' DNA-binding domain"/>
    <property type="match status" value="1"/>
</dbReference>
<dbReference type="Gene3D" id="1.10.10.10">
    <property type="entry name" value="Winged helix-like DNA-binding domain superfamily/Winged helix DNA-binding domain"/>
    <property type="match status" value="1"/>
</dbReference>
<evidence type="ECO:0000259" key="2">
    <source>
        <dbReference type="Pfam" id="PF04492"/>
    </source>
</evidence>
<dbReference type="InterPro" id="IPR036390">
    <property type="entry name" value="WH_DNA-bd_sf"/>
</dbReference>
<organism evidence="3 4">
    <name type="scientific">Sedimentibacter acidaminivorans</name>
    <dbReference type="NCBI Taxonomy" id="913099"/>
    <lineage>
        <taxon>Bacteria</taxon>
        <taxon>Bacillati</taxon>
        <taxon>Bacillota</taxon>
        <taxon>Tissierellia</taxon>
        <taxon>Sedimentibacter</taxon>
    </lineage>
</organism>
<feature type="region of interest" description="Disordered" evidence="1">
    <location>
        <begin position="111"/>
        <end position="130"/>
    </location>
</feature>
<evidence type="ECO:0000313" key="3">
    <source>
        <dbReference type="EMBL" id="MBP1925851.1"/>
    </source>
</evidence>
<dbReference type="InterPro" id="IPR036388">
    <property type="entry name" value="WH-like_DNA-bd_sf"/>
</dbReference>
<protein>
    <submittedName>
        <fullName evidence="3">Phage replication O-like protein O</fullName>
    </submittedName>
</protein>
<dbReference type="RefSeq" id="WP_209511590.1">
    <property type="nucleotide sequence ID" value="NZ_JAGGKS010000004.1"/>
</dbReference>
<evidence type="ECO:0000256" key="1">
    <source>
        <dbReference type="SAM" id="MobiDB-lite"/>
    </source>
</evidence>
<keyword evidence="4" id="KW-1185">Reference proteome</keyword>
<name>A0ABS4GDR7_9FIRM</name>
<dbReference type="InterPro" id="IPR006497">
    <property type="entry name" value="Phage_lambda_VrpO_N"/>
</dbReference>
<gene>
    <name evidence="3" type="ORF">J2Z76_001712</name>
</gene>
<dbReference type="Proteomes" id="UP001519342">
    <property type="component" value="Unassembled WGS sequence"/>
</dbReference>
<comment type="caution">
    <text evidence="3">The sequence shown here is derived from an EMBL/GenBank/DDBJ whole genome shotgun (WGS) entry which is preliminary data.</text>
</comment>
<evidence type="ECO:0000313" key="4">
    <source>
        <dbReference type="Proteomes" id="UP001519342"/>
    </source>
</evidence>